<evidence type="ECO:0000313" key="8">
    <source>
        <dbReference type="Proteomes" id="UP000194606"/>
    </source>
</evidence>
<feature type="transmembrane region" description="Helical" evidence="5">
    <location>
        <begin position="62"/>
        <end position="87"/>
    </location>
</feature>
<proteinExistence type="predicted"/>
<evidence type="ECO:0000259" key="6">
    <source>
        <dbReference type="Pfam" id="PF12698"/>
    </source>
</evidence>
<feature type="transmembrane region" description="Helical" evidence="5">
    <location>
        <begin position="108"/>
        <end position="132"/>
    </location>
</feature>
<gene>
    <name evidence="7" type="ORF">BZZ03_10205</name>
</gene>
<feature type="transmembrane region" description="Helical" evidence="5">
    <location>
        <begin position="152"/>
        <end position="174"/>
    </location>
</feature>
<dbReference type="EMBL" id="MUIZ01000007">
    <property type="protein sequence ID" value="OUK03753.1"/>
    <property type="molecule type" value="Genomic_DNA"/>
</dbReference>
<dbReference type="Proteomes" id="UP000194606">
    <property type="component" value="Unassembled WGS sequence"/>
</dbReference>
<keyword evidence="3 5" id="KW-1133">Transmembrane helix</keyword>
<dbReference type="PANTHER" id="PTHR43229:SF2">
    <property type="entry name" value="NODULATION PROTEIN J"/>
    <property type="match status" value="1"/>
</dbReference>
<dbReference type="Pfam" id="PF12698">
    <property type="entry name" value="ABC2_membrane_3"/>
    <property type="match status" value="1"/>
</dbReference>
<protein>
    <submittedName>
        <fullName evidence="7">ABC transporter permease</fullName>
    </submittedName>
</protein>
<sequence length="295" mass="32851">MVTLVRRNILVYTRDKMAFFMSFLSVLILLVLYQVFLGQIQLDAIKEAMGTASVSSNVINMVNLWLIAGLTTVVSLTSTLGAFSVMVSDKEKKLNEDFEISGLSNWKLELSYIVASVMLGTLITILSFFFGILIFNGFSFLQIFHFMDVIKILGLIIMSCLLSATLVLPFLSFIKSSSAFSTMSTIIGTLIGFLSGVYISIGSVGKVLAQIMTWFPMTQMNALLKNVMMSHSLKEVFAEAPKSAEANYKISYGVTLETVNNHIITNNEMFLYIIFCMFTLLFIYLAIKKGIKHGK</sequence>
<dbReference type="GO" id="GO:0140359">
    <property type="term" value="F:ABC-type transporter activity"/>
    <property type="evidence" value="ECO:0007669"/>
    <property type="project" value="InterPro"/>
</dbReference>
<dbReference type="InterPro" id="IPR051784">
    <property type="entry name" value="Nod_factor_ABC_transporter"/>
</dbReference>
<comment type="caution">
    <text evidence="7">The sequence shown here is derived from an EMBL/GenBank/DDBJ whole genome shotgun (WGS) entry which is preliminary data.</text>
</comment>
<accession>A0A252CB04</accession>
<feature type="transmembrane region" description="Helical" evidence="5">
    <location>
        <begin position="20"/>
        <end position="42"/>
    </location>
</feature>
<feature type="transmembrane region" description="Helical" evidence="5">
    <location>
        <begin position="269"/>
        <end position="287"/>
    </location>
</feature>
<dbReference type="InterPro" id="IPR013525">
    <property type="entry name" value="ABC2_TM"/>
</dbReference>
<keyword evidence="2 5" id="KW-0812">Transmembrane</keyword>
<dbReference type="GO" id="GO:0016020">
    <property type="term" value="C:membrane"/>
    <property type="evidence" value="ECO:0007669"/>
    <property type="project" value="UniProtKB-SubCell"/>
</dbReference>
<evidence type="ECO:0000313" key="7">
    <source>
        <dbReference type="EMBL" id="OUK03753.1"/>
    </source>
</evidence>
<reference evidence="7 8" key="1">
    <citation type="submission" date="2017-02" db="EMBL/GenBank/DDBJ databases">
        <authorList>
            <person name="Peterson S.W."/>
        </authorList>
    </citation>
    <scope>NUCLEOTIDE SEQUENCE [LARGE SCALE GENOMIC DNA]</scope>
    <source>
        <strain evidence="7">159469</strain>
    </source>
</reference>
<comment type="subcellular location">
    <subcellularLocation>
        <location evidence="1">Membrane</location>
        <topology evidence="1">Multi-pass membrane protein</topology>
    </subcellularLocation>
</comment>
<feature type="domain" description="ABC-2 type transporter transmembrane" evidence="6">
    <location>
        <begin position="69"/>
        <end position="284"/>
    </location>
</feature>
<name>A0A252CB04_9LACT</name>
<keyword evidence="4 5" id="KW-0472">Membrane</keyword>
<organism evidence="7 8">
    <name type="scientific">Lactococcus petauri</name>
    <dbReference type="NCBI Taxonomy" id="1940789"/>
    <lineage>
        <taxon>Bacteria</taxon>
        <taxon>Bacillati</taxon>
        <taxon>Bacillota</taxon>
        <taxon>Bacilli</taxon>
        <taxon>Lactobacillales</taxon>
        <taxon>Streptococcaceae</taxon>
        <taxon>Lactococcus</taxon>
    </lineage>
</organism>
<evidence type="ECO:0000256" key="3">
    <source>
        <dbReference type="ARBA" id="ARBA00022989"/>
    </source>
</evidence>
<dbReference type="PANTHER" id="PTHR43229">
    <property type="entry name" value="NODULATION PROTEIN J"/>
    <property type="match status" value="1"/>
</dbReference>
<evidence type="ECO:0000256" key="4">
    <source>
        <dbReference type="ARBA" id="ARBA00023136"/>
    </source>
</evidence>
<dbReference type="RefSeq" id="WP_086583218.1">
    <property type="nucleotide sequence ID" value="NZ_CP127854.1"/>
</dbReference>
<feature type="transmembrane region" description="Helical" evidence="5">
    <location>
        <begin position="186"/>
        <end position="209"/>
    </location>
</feature>
<evidence type="ECO:0000256" key="5">
    <source>
        <dbReference type="SAM" id="Phobius"/>
    </source>
</evidence>
<evidence type="ECO:0000256" key="1">
    <source>
        <dbReference type="ARBA" id="ARBA00004141"/>
    </source>
</evidence>
<dbReference type="AlphaFoldDB" id="A0A252CB04"/>
<evidence type="ECO:0000256" key="2">
    <source>
        <dbReference type="ARBA" id="ARBA00022692"/>
    </source>
</evidence>